<comment type="caution">
    <text evidence="1">The sequence shown here is derived from an EMBL/GenBank/DDBJ whole genome shotgun (WGS) entry which is preliminary data.</text>
</comment>
<dbReference type="AlphaFoldDB" id="A0A812GSN6"/>
<evidence type="ECO:0000313" key="2">
    <source>
        <dbReference type="Proteomes" id="UP000604046"/>
    </source>
</evidence>
<proteinExistence type="predicted"/>
<evidence type="ECO:0000313" key="1">
    <source>
        <dbReference type="EMBL" id="CAE6928945.1"/>
    </source>
</evidence>
<organism evidence="1 2">
    <name type="scientific">Symbiodinium natans</name>
    <dbReference type="NCBI Taxonomy" id="878477"/>
    <lineage>
        <taxon>Eukaryota</taxon>
        <taxon>Sar</taxon>
        <taxon>Alveolata</taxon>
        <taxon>Dinophyceae</taxon>
        <taxon>Suessiales</taxon>
        <taxon>Symbiodiniaceae</taxon>
        <taxon>Symbiodinium</taxon>
    </lineage>
</organism>
<reference evidence="1" key="1">
    <citation type="submission" date="2021-02" db="EMBL/GenBank/DDBJ databases">
        <authorList>
            <person name="Dougan E. K."/>
            <person name="Rhodes N."/>
            <person name="Thang M."/>
            <person name="Chan C."/>
        </authorList>
    </citation>
    <scope>NUCLEOTIDE SEQUENCE</scope>
</reference>
<sequence length="135" mass="15292">MAAAVRAMWAHFGVPGQDFQEIGLLLDLTCKFEEILEEWPIAQGYFCLPAEAADRLKANHRDFACLYVMVGDRFQSEGRRAFNPTEKMHACEHIIMISHLIHPGLTSCWRGEERNQGSPALEKHVLAQSKGFFCV</sequence>
<dbReference type="Proteomes" id="UP000604046">
    <property type="component" value="Unassembled WGS sequence"/>
</dbReference>
<keyword evidence="2" id="KW-1185">Reference proteome</keyword>
<accession>A0A812GSN6</accession>
<dbReference type="EMBL" id="CAJNDS010000037">
    <property type="protein sequence ID" value="CAE6928945.1"/>
    <property type="molecule type" value="Genomic_DNA"/>
</dbReference>
<name>A0A812GSN6_9DINO</name>
<protein>
    <submittedName>
        <fullName evidence="1">Uncharacterized protein</fullName>
    </submittedName>
</protein>
<gene>
    <name evidence="1" type="ORF">SNAT2548_LOCUS764</name>
</gene>